<dbReference type="Proteomes" id="UP000219327">
    <property type="component" value="Unassembled WGS sequence"/>
</dbReference>
<feature type="region of interest" description="Disordered" evidence="1">
    <location>
        <begin position="1"/>
        <end position="31"/>
    </location>
</feature>
<name>A0A2A5WPY5_9GAMM</name>
<evidence type="ECO:0000313" key="3">
    <source>
        <dbReference type="Proteomes" id="UP000219327"/>
    </source>
</evidence>
<evidence type="ECO:0000313" key="2">
    <source>
        <dbReference type="EMBL" id="PDH38481.1"/>
    </source>
</evidence>
<protein>
    <submittedName>
        <fullName evidence="2">Uncharacterized protein</fullName>
    </submittedName>
</protein>
<dbReference type="AlphaFoldDB" id="A0A2A5WPY5"/>
<dbReference type="EMBL" id="NTKD01000036">
    <property type="protein sequence ID" value="PDH38481.1"/>
    <property type="molecule type" value="Genomic_DNA"/>
</dbReference>
<gene>
    <name evidence="2" type="ORF">CNE99_06945</name>
</gene>
<organism evidence="2 3">
    <name type="scientific">OM182 bacterium MED-G24</name>
    <dbReference type="NCBI Taxonomy" id="1986255"/>
    <lineage>
        <taxon>Bacteria</taxon>
        <taxon>Pseudomonadati</taxon>
        <taxon>Pseudomonadota</taxon>
        <taxon>Gammaproteobacteria</taxon>
        <taxon>OMG group</taxon>
        <taxon>OM182 clade</taxon>
    </lineage>
</organism>
<proteinExistence type="predicted"/>
<accession>A0A2A5WPY5</accession>
<comment type="caution">
    <text evidence="2">The sequence shown here is derived from an EMBL/GenBank/DDBJ whole genome shotgun (WGS) entry which is preliminary data.</text>
</comment>
<evidence type="ECO:0000256" key="1">
    <source>
        <dbReference type="SAM" id="MobiDB-lite"/>
    </source>
</evidence>
<sequence length="219" mass="24167">MPEDTVQRPASRPPSTEPAGVEPGAVTGDLSPRQAWRKMVDGLVPETMEPAVVIPEPIDGVPAQRAELPAKQLTSAPKVHLGLMGDDEICLVFELPDGVATDQGRQRFAQDVTLALGRRSVRFLDFRWPMLRSEHQDQSEPILRQTLTDQMRGFGKKRLLFGDVVAEYVDQSIRVDAVVALGIETVMVSADQKRALWESLRGWRSAVQDASLPDTSTDD</sequence>
<reference evidence="2 3" key="1">
    <citation type="submission" date="2017-08" db="EMBL/GenBank/DDBJ databases">
        <title>Fine stratification of microbial communities through a metagenomic profile of the photic zone.</title>
        <authorList>
            <person name="Haro-Moreno J.M."/>
            <person name="Lopez-Perez M."/>
            <person name="De La Torre J."/>
            <person name="Picazo A."/>
            <person name="Camacho A."/>
            <person name="Rodriguez-Valera F."/>
        </authorList>
    </citation>
    <scope>NUCLEOTIDE SEQUENCE [LARGE SCALE GENOMIC DNA]</scope>
    <source>
        <strain evidence="2">MED-G24</strain>
    </source>
</reference>